<evidence type="ECO:0000313" key="2">
    <source>
        <dbReference type="EMBL" id="KAJ8306339.1"/>
    </source>
</evidence>
<sequence length="322" mass="36697">MASEGKGFLSDRDVERIAAAVKNTIKTDFTIDILSEVQATVRKVFDEFVSEIKSEVVVLKQEINTLKTENENLRLSIDELEQYGRRNAVGISGIPEKTGEDTDAIVRDVANKMGVDIHDVDISRTHRSGKPGQSRPRQINTLKTENENLRLSIDELEQYGRRNAVGISGIPEKTGEDTDAIVRDVANKMGVDIHDVDISRTHRSGKPGQSRPRQILVKFVRYNTKRKLLKSRRVMKSVPSLNNVFINDDLTKRRQELYRKARDLWKDRKITKTWTWDGKIFLTDKTNKKFRIDSECDLDPFRTPRSMELTTTSYAAALSGCT</sequence>
<dbReference type="Proteomes" id="UP001217089">
    <property type="component" value="Unassembled WGS sequence"/>
</dbReference>
<reference evidence="2 3" key="1">
    <citation type="submission" date="2022-12" db="EMBL/GenBank/DDBJ databases">
        <title>Chromosome-level genome of Tegillarca granosa.</title>
        <authorList>
            <person name="Kim J."/>
        </authorList>
    </citation>
    <scope>NUCLEOTIDE SEQUENCE [LARGE SCALE GENOMIC DNA]</scope>
    <source>
        <strain evidence="2">Teg-2019</strain>
        <tissue evidence="2">Adductor muscle</tissue>
    </source>
</reference>
<keyword evidence="3" id="KW-1185">Reference proteome</keyword>
<protein>
    <recommendedName>
        <fullName evidence="4">Transposase</fullName>
    </recommendedName>
</protein>
<dbReference type="EMBL" id="JARBDR010000813">
    <property type="protein sequence ID" value="KAJ8306339.1"/>
    <property type="molecule type" value="Genomic_DNA"/>
</dbReference>
<dbReference type="Gene3D" id="3.30.70.1820">
    <property type="entry name" value="L1 transposable element, RRM domain"/>
    <property type="match status" value="1"/>
</dbReference>
<evidence type="ECO:0008006" key="4">
    <source>
        <dbReference type="Google" id="ProtNLM"/>
    </source>
</evidence>
<organism evidence="2 3">
    <name type="scientific">Tegillarca granosa</name>
    <name type="common">Malaysian cockle</name>
    <name type="synonym">Anadara granosa</name>
    <dbReference type="NCBI Taxonomy" id="220873"/>
    <lineage>
        <taxon>Eukaryota</taxon>
        <taxon>Metazoa</taxon>
        <taxon>Spiralia</taxon>
        <taxon>Lophotrochozoa</taxon>
        <taxon>Mollusca</taxon>
        <taxon>Bivalvia</taxon>
        <taxon>Autobranchia</taxon>
        <taxon>Pteriomorphia</taxon>
        <taxon>Arcoida</taxon>
        <taxon>Arcoidea</taxon>
        <taxon>Arcidae</taxon>
        <taxon>Tegillarca</taxon>
    </lineage>
</organism>
<name>A0ABQ9EM88_TEGGR</name>
<feature type="coiled-coil region" evidence="1">
    <location>
        <begin position="49"/>
        <end position="83"/>
    </location>
</feature>
<keyword evidence="1" id="KW-0175">Coiled coil</keyword>
<evidence type="ECO:0000256" key="1">
    <source>
        <dbReference type="SAM" id="Coils"/>
    </source>
</evidence>
<dbReference type="InterPro" id="IPR004244">
    <property type="entry name" value="Transposase_22"/>
</dbReference>
<dbReference type="PANTHER" id="PTHR11505">
    <property type="entry name" value="L1 TRANSPOSABLE ELEMENT-RELATED"/>
    <property type="match status" value="1"/>
</dbReference>
<gene>
    <name evidence="2" type="ORF">KUTeg_016884</name>
</gene>
<proteinExistence type="predicted"/>
<evidence type="ECO:0000313" key="3">
    <source>
        <dbReference type="Proteomes" id="UP001217089"/>
    </source>
</evidence>
<accession>A0ABQ9EM88</accession>
<comment type="caution">
    <text evidence="2">The sequence shown here is derived from an EMBL/GenBank/DDBJ whole genome shotgun (WGS) entry which is preliminary data.</text>
</comment>